<evidence type="ECO:0000313" key="1">
    <source>
        <dbReference type="EMBL" id="AMP08949.1"/>
    </source>
</evidence>
<dbReference type="EMBL" id="CP013235">
    <property type="protein sequence ID" value="AMP08949.1"/>
    <property type="molecule type" value="Genomic_DNA"/>
</dbReference>
<protein>
    <submittedName>
        <fullName evidence="1">Uncharacterized protein</fullName>
    </submittedName>
</protein>
<dbReference type="AlphaFoldDB" id="A0A127QFV9"/>
<sequence>MGLWPVEPQGFLIWSLPRNLTACRPEIDQMQPIYSTLSFYL</sequence>
<reference evidence="1 2" key="1">
    <citation type="submission" date="2015-11" db="EMBL/GenBank/DDBJ databases">
        <title>Exploring the genomic traits of fungus-feeding bacterial genus Collimonas.</title>
        <authorList>
            <person name="Song C."/>
            <person name="Schmidt R."/>
            <person name="de Jager V."/>
            <person name="Krzyzanowska D."/>
            <person name="Jongedijk E."/>
            <person name="Cankar K."/>
            <person name="Beekwilder J."/>
            <person name="van Veen A."/>
            <person name="de Boer W."/>
            <person name="van Veen J.A."/>
            <person name="Garbeva P."/>
        </authorList>
    </citation>
    <scope>NUCLEOTIDE SEQUENCE [LARGE SCALE GENOMIC DNA]</scope>
    <source>
        <strain evidence="1 2">Ter282</strain>
    </source>
</reference>
<gene>
    <name evidence="1" type="ORF">CAter282_1157</name>
</gene>
<keyword evidence="2" id="KW-1185">Reference proteome</keyword>
<proteinExistence type="predicted"/>
<name>A0A127QFV9_9BURK</name>
<organism evidence="1 2">
    <name type="scientific">Collimonas arenae</name>
    <dbReference type="NCBI Taxonomy" id="279058"/>
    <lineage>
        <taxon>Bacteria</taxon>
        <taxon>Pseudomonadati</taxon>
        <taxon>Pseudomonadota</taxon>
        <taxon>Betaproteobacteria</taxon>
        <taxon>Burkholderiales</taxon>
        <taxon>Oxalobacteraceae</taxon>
        <taxon>Collimonas</taxon>
    </lineage>
</organism>
<dbReference type="Proteomes" id="UP000071778">
    <property type="component" value="Chromosome"/>
</dbReference>
<accession>A0A127QFV9</accession>
<evidence type="ECO:0000313" key="2">
    <source>
        <dbReference type="Proteomes" id="UP000071778"/>
    </source>
</evidence>